<keyword evidence="1" id="KW-0472">Membrane</keyword>
<gene>
    <name evidence="2" type="ORF">AYBTSS11_LOCUS17406</name>
</gene>
<dbReference type="Gramene" id="rna-AYBTSS11_LOCUS17406">
    <property type="protein sequence ID" value="CAJ1957810.1"/>
    <property type="gene ID" value="gene-AYBTSS11_LOCUS17406"/>
</dbReference>
<proteinExistence type="predicted"/>
<evidence type="ECO:0000313" key="3">
    <source>
        <dbReference type="Proteomes" id="UP001189624"/>
    </source>
</evidence>
<evidence type="ECO:0000256" key="1">
    <source>
        <dbReference type="SAM" id="Phobius"/>
    </source>
</evidence>
<dbReference type="Proteomes" id="UP001189624">
    <property type="component" value="Chromosome 5"/>
</dbReference>
<protein>
    <recommendedName>
        <fullName evidence="4">Cytochrome P450</fullName>
    </recommendedName>
</protein>
<reference evidence="2" key="1">
    <citation type="submission" date="2023-10" db="EMBL/GenBank/DDBJ databases">
        <authorList>
            <person name="Domelevo Entfellner J.-B."/>
        </authorList>
    </citation>
    <scope>NUCLEOTIDE SEQUENCE</scope>
</reference>
<name>A0AA86T0J4_9FABA</name>
<accession>A0AA86T0J4</accession>
<keyword evidence="1" id="KW-0812">Transmembrane</keyword>
<organism evidence="2 3">
    <name type="scientific">Sphenostylis stenocarpa</name>
    <dbReference type="NCBI Taxonomy" id="92480"/>
    <lineage>
        <taxon>Eukaryota</taxon>
        <taxon>Viridiplantae</taxon>
        <taxon>Streptophyta</taxon>
        <taxon>Embryophyta</taxon>
        <taxon>Tracheophyta</taxon>
        <taxon>Spermatophyta</taxon>
        <taxon>Magnoliopsida</taxon>
        <taxon>eudicotyledons</taxon>
        <taxon>Gunneridae</taxon>
        <taxon>Pentapetalae</taxon>
        <taxon>rosids</taxon>
        <taxon>fabids</taxon>
        <taxon>Fabales</taxon>
        <taxon>Fabaceae</taxon>
        <taxon>Papilionoideae</taxon>
        <taxon>50 kb inversion clade</taxon>
        <taxon>NPAAA clade</taxon>
        <taxon>indigoferoid/millettioid clade</taxon>
        <taxon>Phaseoleae</taxon>
        <taxon>Sphenostylis</taxon>
    </lineage>
</organism>
<feature type="transmembrane region" description="Helical" evidence="1">
    <location>
        <begin position="6"/>
        <end position="30"/>
    </location>
</feature>
<dbReference type="AlphaFoldDB" id="A0AA86T0J4"/>
<keyword evidence="3" id="KW-1185">Reference proteome</keyword>
<dbReference type="EMBL" id="OY731402">
    <property type="protein sequence ID" value="CAJ1957810.1"/>
    <property type="molecule type" value="Genomic_DNA"/>
</dbReference>
<evidence type="ECO:0000313" key="2">
    <source>
        <dbReference type="EMBL" id="CAJ1957810.1"/>
    </source>
</evidence>
<sequence>MEAAWALIMMRIVMILVLTWAWKIVNMLWLTPKRLERVLREQGLEGNSYRFLVGDMKEFLKARHQALLKPMNLFSHDIVPRVTPYFHHTLRTYGMFFHSSALPLHCHSSSYSFAFHKATSSFMIFNLH</sequence>
<evidence type="ECO:0008006" key="4">
    <source>
        <dbReference type="Google" id="ProtNLM"/>
    </source>
</evidence>
<keyword evidence="1" id="KW-1133">Transmembrane helix</keyword>